<proteinExistence type="predicted"/>
<evidence type="ECO:0000256" key="11">
    <source>
        <dbReference type="ARBA" id="ARBA00022801"/>
    </source>
</evidence>
<evidence type="ECO:0000256" key="10">
    <source>
        <dbReference type="ARBA" id="ARBA00022729"/>
    </source>
</evidence>
<evidence type="ECO:0000256" key="8">
    <source>
        <dbReference type="ARBA" id="ARBA00022670"/>
    </source>
</evidence>
<keyword evidence="13" id="KW-0862">Zinc</keyword>
<protein>
    <recommendedName>
        <fullName evidence="5">Carboxypeptidase Q</fullName>
    </recommendedName>
    <alternativeName>
        <fullName evidence="20">Plasma glutamate carboxypeptidase</fullName>
    </alternativeName>
</protein>
<keyword evidence="8" id="KW-0645">Protease</keyword>
<accession>A0A2T9JXD5</accession>
<keyword evidence="9" id="KW-0479">Metal-binding</keyword>
<keyword evidence="16" id="KW-0865">Zymogen</keyword>
<evidence type="ECO:0000256" key="6">
    <source>
        <dbReference type="ARBA" id="ARBA00022525"/>
    </source>
</evidence>
<keyword evidence="18" id="KW-0458">Lysosome</keyword>
<reference evidence="23 24" key="1">
    <citation type="submission" date="2018-04" db="EMBL/GenBank/DDBJ databases">
        <title>The genome sequence of Caulobacter sp. 736.</title>
        <authorList>
            <person name="Gao J."/>
            <person name="Sun J."/>
        </authorList>
    </citation>
    <scope>NUCLEOTIDE SEQUENCE [LARGE SCALE GENOMIC DNA]</scope>
    <source>
        <strain evidence="23 24">736</strain>
    </source>
</reference>
<evidence type="ECO:0000256" key="20">
    <source>
        <dbReference type="ARBA" id="ARBA00033328"/>
    </source>
</evidence>
<sequence>MRLARRQALAGLGALALAPKALAREAPVPDLALYQAIRDEGLTRGQAMTFATSLVDEVGARLMGSPNMRRAYDWALARLQALGLSDPRLEPIGPFGLSWRQVLAWAHMTAPDAVQFAAVASPWSVATKGAVAGQAVAVRLDSDEDLGRAKGTLAGRIVLLGPPKAVRADEPAVVRYSDEQVLKGEAAEAVGAYYRTVAERRARQGREGLFKARRNAFLAAEGVLAVLIDGGAAEPGAMIVDGSELGGRPWLSAERPSFPALYVDGPAYARCWRLAKAGAAPRLELEIATEEGDPAEPGYNVVAELPGLDPAPKAQVILAGAHLDSWAAGVGAADNGAGVAATLEAIRILRAVGARPRRTIRVVFYGGEEQGLYGSEAYARQRLGWIPRSTAPEQMALPVEGRRAKVGPLRKGPEYEAFSVAFNLDGGSGRIRGVFTGDNPALAELYRAWTAPLKDLGVLAVYDGPHWPADQSTFTEIGLPGISFLQDPLDYDSRAHHTSLDTLERLAPADLAQAATVLAIFLINSANSDTRAPRPAPAS</sequence>
<evidence type="ECO:0000256" key="5">
    <source>
        <dbReference type="ARBA" id="ARBA00014116"/>
    </source>
</evidence>
<evidence type="ECO:0000256" key="12">
    <source>
        <dbReference type="ARBA" id="ARBA00022824"/>
    </source>
</evidence>
<keyword evidence="11" id="KW-0378">Hydrolase</keyword>
<comment type="caution">
    <text evidence="23">The sequence shown here is derived from an EMBL/GenBank/DDBJ whole genome shotgun (WGS) entry which is preliminary data.</text>
</comment>
<dbReference type="GO" id="GO:0005576">
    <property type="term" value="C:extracellular region"/>
    <property type="evidence" value="ECO:0007669"/>
    <property type="project" value="UniProtKB-SubCell"/>
</dbReference>
<comment type="subunit">
    <text evidence="19">Homodimer. The monomeric form is inactive while the homodimer is active.</text>
</comment>
<feature type="chain" id="PRO_5015742476" description="Carboxypeptidase Q" evidence="21">
    <location>
        <begin position="24"/>
        <end position="539"/>
    </location>
</feature>
<evidence type="ECO:0000256" key="18">
    <source>
        <dbReference type="ARBA" id="ARBA00023228"/>
    </source>
</evidence>
<dbReference type="EMBL" id="QDKP01000010">
    <property type="protein sequence ID" value="PVM88339.1"/>
    <property type="molecule type" value="Genomic_DNA"/>
</dbReference>
<dbReference type="GO" id="GO:0070573">
    <property type="term" value="F:metallodipeptidase activity"/>
    <property type="evidence" value="ECO:0007669"/>
    <property type="project" value="InterPro"/>
</dbReference>
<keyword evidence="17" id="KW-0325">Glycoprotein</keyword>
<evidence type="ECO:0000313" key="23">
    <source>
        <dbReference type="EMBL" id="PVM88339.1"/>
    </source>
</evidence>
<dbReference type="Proteomes" id="UP000244913">
    <property type="component" value="Unassembled WGS sequence"/>
</dbReference>
<feature type="signal peptide" evidence="21">
    <location>
        <begin position="1"/>
        <end position="23"/>
    </location>
</feature>
<dbReference type="PANTHER" id="PTHR12053">
    <property type="entry name" value="PROTEASE FAMILY M28 PLASMA GLUTAMATE CARBOXYPEPTIDASE-RELATED"/>
    <property type="match status" value="1"/>
</dbReference>
<evidence type="ECO:0000256" key="7">
    <source>
        <dbReference type="ARBA" id="ARBA00022645"/>
    </source>
</evidence>
<evidence type="ECO:0000256" key="19">
    <source>
        <dbReference type="ARBA" id="ARBA00025833"/>
    </source>
</evidence>
<dbReference type="SUPFAM" id="SSF53187">
    <property type="entry name" value="Zn-dependent exopeptidases"/>
    <property type="match status" value="1"/>
</dbReference>
<evidence type="ECO:0000256" key="2">
    <source>
        <dbReference type="ARBA" id="ARBA00004371"/>
    </source>
</evidence>
<evidence type="ECO:0000256" key="13">
    <source>
        <dbReference type="ARBA" id="ARBA00022833"/>
    </source>
</evidence>
<dbReference type="InterPro" id="IPR039866">
    <property type="entry name" value="CPQ"/>
</dbReference>
<evidence type="ECO:0000256" key="1">
    <source>
        <dbReference type="ARBA" id="ARBA00004240"/>
    </source>
</evidence>
<keyword evidence="7" id="KW-0121">Carboxypeptidase</keyword>
<evidence type="ECO:0000256" key="16">
    <source>
        <dbReference type="ARBA" id="ARBA00023145"/>
    </source>
</evidence>
<dbReference type="GO" id="GO:0046872">
    <property type="term" value="F:metal ion binding"/>
    <property type="evidence" value="ECO:0007669"/>
    <property type="project" value="UniProtKB-KW"/>
</dbReference>
<dbReference type="GO" id="GO:0006508">
    <property type="term" value="P:proteolysis"/>
    <property type="evidence" value="ECO:0007669"/>
    <property type="project" value="UniProtKB-KW"/>
</dbReference>
<evidence type="ECO:0000313" key="24">
    <source>
        <dbReference type="Proteomes" id="UP000244913"/>
    </source>
</evidence>
<dbReference type="Pfam" id="PF04389">
    <property type="entry name" value="Peptidase_M28"/>
    <property type="match status" value="1"/>
</dbReference>
<name>A0A2T9JXD5_9CAUL</name>
<evidence type="ECO:0000256" key="21">
    <source>
        <dbReference type="SAM" id="SignalP"/>
    </source>
</evidence>
<keyword evidence="12" id="KW-0256">Endoplasmic reticulum</keyword>
<evidence type="ECO:0000256" key="15">
    <source>
        <dbReference type="ARBA" id="ARBA00023049"/>
    </source>
</evidence>
<organism evidence="23 24">
    <name type="scientific">Caulobacter radicis</name>
    <dbReference type="NCBI Taxonomy" id="2172650"/>
    <lineage>
        <taxon>Bacteria</taxon>
        <taxon>Pseudomonadati</taxon>
        <taxon>Pseudomonadota</taxon>
        <taxon>Alphaproteobacteria</taxon>
        <taxon>Caulobacterales</taxon>
        <taxon>Caulobacteraceae</taxon>
        <taxon>Caulobacter</taxon>
    </lineage>
</organism>
<keyword evidence="14" id="KW-0333">Golgi apparatus</keyword>
<dbReference type="InterPro" id="IPR007484">
    <property type="entry name" value="Peptidase_M28"/>
</dbReference>
<keyword evidence="10 21" id="KW-0732">Signal</keyword>
<dbReference type="Gene3D" id="3.40.630.10">
    <property type="entry name" value="Zn peptidases"/>
    <property type="match status" value="1"/>
</dbReference>
<evidence type="ECO:0000256" key="17">
    <source>
        <dbReference type="ARBA" id="ARBA00023180"/>
    </source>
</evidence>
<dbReference type="AlphaFoldDB" id="A0A2T9JXD5"/>
<evidence type="ECO:0000256" key="14">
    <source>
        <dbReference type="ARBA" id="ARBA00023034"/>
    </source>
</evidence>
<dbReference type="PANTHER" id="PTHR12053:SF3">
    <property type="entry name" value="CARBOXYPEPTIDASE Q"/>
    <property type="match status" value="1"/>
</dbReference>
<comment type="subcellular location">
    <subcellularLocation>
        <location evidence="1">Endoplasmic reticulum</location>
    </subcellularLocation>
    <subcellularLocation>
        <location evidence="3">Golgi apparatus</location>
    </subcellularLocation>
    <subcellularLocation>
        <location evidence="2">Lysosome</location>
    </subcellularLocation>
    <subcellularLocation>
        <location evidence="4">Secreted</location>
    </subcellularLocation>
</comment>
<feature type="domain" description="Peptidase M28" evidence="22">
    <location>
        <begin position="300"/>
        <end position="519"/>
    </location>
</feature>
<keyword evidence="15" id="KW-0482">Metalloprotease</keyword>
<gene>
    <name evidence="23" type="ORF">DDF65_02215</name>
</gene>
<evidence type="ECO:0000256" key="4">
    <source>
        <dbReference type="ARBA" id="ARBA00004613"/>
    </source>
</evidence>
<evidence type="ECO:0000259" key="22">
    <source>
        <dbReference type="Pfam" id="PF04389"/>
    </source>
</evidence>
<evidence type="ECO:0000256" key="9">
    <source>
        <dbReference type="ARBA" id="ARBA00022723"/>
    </source>
</evidence>
<dbReference type="RefSeq" id="WP_116564281.1">
    <property type="nucleotide sequence ID" value="NZ_QDKP01000010.1"/>
</dbReference>
<keyword evidence="24" id="KW-1185">Reference proteome</keyword>
<evidence type="ECO:0000256" key="3">
    <source>
        <dbReference type="ARBA" id="ARBA00004555"/>
    </source>
</evidence>
<dbReference type="GO" id="GO:0004180">
    <property type="term" value="F:carboxypeptidase activity"/>
    <property type="evidence" value="ECO:0007669"/>
    <property type="project" value="UniProtKB-KW"/>
</dbReference>
<dbReference type="GO" id="GO:0005764">
    <property type="term" value="C:lysosome"/>
    <property type="evidence" value="ECO:0007669"/>
    <property type="project" value="UniProtKB-SubCell"/>
</dbReference>
<keyword evidence="6" id="KW-0964">Secreted</keyword>